<dbReference type="EMBL" id="JARIHO010000002">
    <property type="protein sequence ID" value="KAJ7367354.1"/>
    <property type="molecule type" value="Genomic_DNA"/>
</dbReference>
<keyword evidence="2" id="KW-1185">Reference proteome</keyword>
<comment type="caution">
    <text evidence="1">The sequence shown here is derived from an EMBL/GenBank/DDBJ whole genome shotgun (WGS) entry which is preliminary data.</text>
</comment>
<proteinExistence type="predicted"/>
<protein>
    <submittedName>
        <fullName evidence="1">Uncharacterized protein</fullName>
    </submittedName>
</protein>
<dbReference type="Proteomes" id="UP001218218">
    <property type="component" value="Unassembled WGS sequence"/>
</dbReference>
<gene>
    <name evidence="1" type="ORF">DFH08DRAFT_929914</name>
</gene>
<sequence>MSSSVAPRVCTSYGSKFIEMFSERNSVASATPPPSSKWTQLTENEAHAIIQSHLCPNTAPPVPVRPPMPRSEINRLSRKIWRENTLQRTINPISAAVIGPATPDQRILHACRRKSYTAPSTQFEGDSTPLW</sequence>
<accession>A0AAD7F3W9</accession>
<organism evidence="1 2">
    <name type="scientific">Mycena albidolilacea</name>
    <dbReference type="NCBI Taxonomy" id="1033008"/>
    <lineage>
        <taxon>Eukaryota</taxon>
        <taxon>Fungi</taxon>
        <taxon>Dikarya</taxon>
        <taxon>Basidiomycota</taxon>
        <taxon>Agaricomycotina</taxon>
        <taxon>Agaricomycetes</taxon>
        <taxon>Agaricomycetidae</taxon>
        <taxon>Agaricales</taxon>
        <taxon>Marasmiineae</taxon>
        <taxon>Mycenaceae</taxon>
        <taxon>Mycena</taxon>
    </lineage>
</organism>
<name>A0AAD7F3W9_9AGAR</name>
<reference evidence="1" key="1">
    <citation type="submission" date="2023-03" db="EMBL/GenBank/DDBJ databases">
        <title>Massive genome expansion in bonnet fungi (Mycena s.s.) driven by repeated elements and novel gene families across ecological guilds.</title>
        <authorList>
            <consortium name="Lawrence Berkeley National Laboratory"/>
            <person name="Harder C.B."/>
            <person name="Miyauchi S."/>
            <person name="Viragh M."/>
            <person name="Kuo A."/>
            <person name="Thoen E."/>
            <person name="Andreopoulos B."/>
            <person name="Lu D."/>
            <person name="Skrede I."/>
            <person name="Drula E."/>
            <person name="Henrissat B."/>
            <person name="Morin E."/>
            <person name="Kohler A."/>
            <person name="Barry K."/>
            <person name="LaButti K."/>
            <person name="Morin E."/>
            <person name="Salamov A."/>
            <person name="Lipzen A."/>
            <person name="Mereny Z."/>
            <person name="Hegedus B."/>
            <person name="Baldrian P."/>
            <person name="Stursova M."/>
            <person name="Weitz H."/>
            <person name="Taylor A."/>
            <person name="Grigoriev I.V."/>
            <person name="Nagy L.G."/>
            <person name="Martin F."/>
            <person name="Kauserud H."/>
        </authorList>
    </citation>
    <scope>NUCLEOTIDE SEQUENCE</scope>
    <source>
        <strain evidence="1">CBHHK002</strain>
    </source>
</reference>
<evidence type="ECO:0000313" key="2">
    <source>
        <dbReference type="Proteomes" id="UP001218218"/>
    </source>
</evidence>
<dbReference type="AlphaFoldDB" id="A0AAD7F3W9"/>
<evidence type="ECO:0000313" key="1">
    <source>
        <dbReference type="EMBL" id="KAJ7367354.1"/>
    </source>
</evidence>